<dbReference type="Pfam" id="PF16015">
    <property type="entry name" value="Promethin"/>
    <property type="match status" value="1"/>
</dbReference>
<evidence type="ECO:0000256" key="7">
    <source>
        <dbReference type="ARBA" id="ARBA00022989"/>
    </source>
</evidence>
<proteinExistence type="inferred from homology"/>
<dbReference type="InterPro" id="IPR029709">
    <property type="entry name" value="LDAF1"/>
</dbReference>
<name>A0A8C2RMD5_CAPHI</name>
<evidence type="ECO:0000256" key="8">
    <source>
        <dbReference type="ARBA" id="ARBA00023136"/>
    </source>
</evidence>
<protein>
    <recommendedName>
        <fullName evidence="11">Transmembrane protein 159</fullName>
    </recommendedName>
</protein>
<dbReference type="Ensembl" id="ENSCHIT00010044056.1">
    <property type="protein sequence ID" value="ENSCHIP00010031305.1"/>
    <property type="gene ID" value="ENSCHIG00010023114.1"/>
</dbReference>
<evidence type="ECO:0008006" key="11">
    <source>
        <dbReference type="Google" id="ProtNLM"/>
    </source>
</evidence>
<dbReference type="AlphaFoldDB" id="A0A8C2RMD5"/>
<evidence type="ECO:0000256" key="9">
    <source>
        <dbReference type="SAM" id="Phobius"/>
    </source>
</evidence>
<evidence type="ECO:0000256" key="1">
    <source>
        <dbReference type="ARBA" id="ARBA00004477"/>
    </source>
</evidence>
<comment type="similarity">
    <text evidence="3">Belongs to the LDAF1 family.</text>
</comment>
<evidence type="ECO:0000256" key="5">
    <source>
        <dbReference type="ARBA" id="ARBA00022692"/>
    </source>
</evidence>
<evidence type="ECO:0000256" key="2">
    <source>
        <dbReference type="ARBA" id="ARBA00004502"/>
    </source>
</evidence>
<dbReference type="PANTHER" id="PTHR14275:SF0">
    <property type="entry name" value="LIPID DROPLET ASSEMBLY FACTOR 1"/>
    <property type="match status" value="1"/>
</dbReference>
<feature type="transmembrane region" description="Helical" evidence="9">
    <location>
        <begin position="115"/>
        <end position="132"/>
    </location>
</feature>
<keyword evidence="6" id="KW-0256">Endoplasmic reticulum</keyword>
<evidence type="ECO:0000256" key="4">
    <source>
        <dbReference type="ARBA" id="ARBA00022677"/>
    </source>
</evidence>
<evidence type="ECO:0000256" key="3">
    <source>
        <dbReference type="ARBA" id="ARBA00007618"/>
    </source>
</evidence>
<keyword evidence="8 9" id="KW-0472">Membrane</keyword>
<keyword evidence="4" id="KW-0551">Lipid droplet</keyword>
<dbReference type="GO" id="GO:0005789">
    <property type="term" value="C:endoplasmic reticulum membrane"/>
    <property type="evidence" value="ECO:0007669"/>
    <property type="project" value="UniProtKB-SubCell"/>
</dbReference>
<keyword evidence="5 9" id="KW-0812">Transmembrane</keyword>
<reference evidence="10" key="1">
    <citation type="submission" date="2019-03" db="EMBL/GenBank/DDBJ databases">
        <title>Genome sequencing and reference-guided assembly of Black Bengal Goat (Capra hircus).</title>
        <authorList>
            <person name="Siddiki A.Z."/>
            <person name="Baten A."/>
            <person name="Billah M."/>
            <person name="Alam M.A.U."/>
            <person name="Shawrob K.S.M."/>
            <person name="Saha S."/>
            <person name="Chowdhury M."/>
            <person name="Rahman A.H."/>
            <person name="Stear M."/>
            <person name="Miah G."/>
            <person name="Das G.B."/>
            <person name="Hossain M.M."/>
            <person name="Kumkum M."/>
            <person name="Islam M.S."/>
            <person name="Mollah A.M."/>
            <person name="Ahsan A."/>
            <person name="Tusar F."/>
            <person name="Khan M.K.I."/>
        </authorList>
    </citation>
    <scope>NUCLEOTIDE SEQUENCE [LARGE SCALE GENOMIC DNA]</scope>
</reference>
<accession>A0A8C2RMD5</accession>
<dbReference type="PANTHER" id="PTHR14275">
    <property type="entry name" value="PROMETHIN"/>
    <property type="match status" value="1"/>
</dbReference>
<organism evidence="10">
    <name type="scientific">Capra hircus</name>
    <name type="common">Goat</name>
    <dbReference type="NCBI Taxonomy" id="9925"/>
    <lineage>
        <taxon>Eukaryota</taxon>
        <taxon>Metazoa</taxon>
        <taxon>Chordata</taxon>
        <taxon>Craniata</taxon>
        <taxon>Vertebrata</taxon>
        <taxon>Euteleostomi</taxon>
        <taxon>Mammalia</taxon>
        <taxon>Eutheria</taxon>
        <taxon>Laurasiatheria</taxon>
        <taxon>Artiodactyla</taxon>
        <taxon>Ruminantia</taxon>
        <taxon>Pecora</taxon>
        <taxon>Bovidae</taxon>
        <taxon>Caprinae</taxon>
        <taxon>Capra</taxon>
    </lineage>
</organism>
<sequence>MAKEEPPSASKDLQELQRKLSLLIASVQSNSKVVSFMKSPVGQYLDRHPFLTLTLLVFVAVSAVPVGFFLLLVVLTSLAALVGVILLEGLVISVGGLSLLCVLCGLGFVSLVMSGTIMVSYMVVSSLINYWFSLRLLPQHNSSGDCPLAMKSAHIEVSSSFFTYLLGPTVDSFGDLVALGQFHQLTHPYSENQQRILLAWWLFEPLISSPEMQTRL</sequence>
<evidence type="ECO:0000313" key="10">
    <source>
        <dbReference type="Ensembl" id="ENSCHIP00010031305.1"/>
    </source>
</evidence>
<reference evidence="10" key="2">
    <citation type="submission" date="2025-08" db="UniProtKB">
        <authorList>
            <consortium name="Ensembl"/>
        </authorList>
    </citation>
    <scope>IDENTIFICATION</scope>
</reference>
<evidence type="ECO:0000256" key="6">
    <source>
        <dbReference type="ARBA" id="ARBA00022824"/>
    </source>
</evidence>
<comment type="subcellular location">
    <subcellularLocation>
        <location evidence="1">Endoplasmic reticulum membrane</location>
        <topology evidence="1">Multi-pass membrane protein</topology>
    </subcellularLocation>
    <subcellularLocation>
        <location evidence="2">Lipid droplet</location>
    </subcellularLocation>
</comment>
<feature type="transmembrane region" description="Helical" evidence="9">
    <location>
        <begin position="50"/>
        <end position="74"/>
    </location>
</feature>
<dbReference type="GO" id="GO:0005811">
    <property type="term" value="C:lipid droplet"/>
    <property type="evidence" value="ECO:0007669"/>
    <property type="project" value="UniProtKB-SubCell"/>
</dbReference>
<keyword evidence="7 9" id="KW-1133">Transmembrane helix</keyword>
<feature type="transmembrane region" description="Helical" evidence="9">
    <location>
        <begin position="81"/>
        <end position="109"/>
    </location>
</feature>